<dbReference type="EMBL" id="BK015245">
    <property type="protein sequence ID" value="DAD97671.1"/>
    <property type="molecule type" value="Genomic_DNA"/>
</dbReference>
<proteinExistence type="predicted"/>
<accession>A0A8S5NTI7</accession>
<evidence type="ECO:0000313" key="1">
    <source>
        <dbReference type="EMBL" id="DAD97671.1"/>
    </source>
</evidence>
<name>A0A8S5NTI7_9CAUD</name>
<protein>
    <submittedName>
        <fullName evidence="1">Uncharacterized protein</fullName>
    </submittedName>
</protein>
<reference evidence="1" key="1">
    <citation type="journal article" date="2021" name="Proc. Natl. Acad. Sci. U.S.A.">
        <title>A Catalog of Tens of Thousands of Viruses from Human Metagenomes Reveals Hidden Associations with Chronic Diseases.</title>
        <authorList>
            <person name="Tisza M.J."/>
            <person name="Buck C.B."/>
        </authorList>
    </citation>
    <scope>NUCLEOTIDE SEQUENCE</scope>
    <source>
        <strain evidence="1">Ct1TR2</strain>
    </source>
</reference>
<organism evidence="1">
    <name type="scientific">Siphoviridae sp. ct1TR2</name>
    <dbReference type="NCBI Taxonomy" id="2825309"/>
    <lineage>
        <taxon>Viruses</taxon>
        <taxon>Duplodnaviria</taxon>
        <taxon>Heunggongvirae</taxon>
        <taxon>Uroviricota</taxon>
        <taxon>Caudoviricetes</taxon>
    </lineage>
</organism>
<sequence>MKNMESIHIDLSKKIFLLNGRPMEDVSELHLDFEKGEWSLQVTETATYIDQEPDRNRGIT</sequence>